<accession>A0A367L8Y6</accession>
<dbReference type="PANTHER" id="PTHR46471">
    <property type="entry name" value="CHITIN DEACETYLASE"/>
    <property type="match status" value="1"/>
</dbReference>
<feature type="compositionally biased region" description="Polar residues" evidence="7">
    <location>
        <begin position="306"/>
        <end position="317"/>
    </location>
</feature>
<dbReference type="GO" id="GO:0016810">
    <property type="term" value="F:hydrolase activity, acting on carbon-nitrogen (but not peptide) bonds"/>
    <property type="evidence" value="ECO:0007669"/>
    <property type="project" value="InterPro"/>
</dbReference>
<dbReference type="Pfam" id="PF01522">
    <property type="entry name" value="Polysacc_deac_1"/>
    <property type="match status" value="1"/>
</dbReference>
<dbReference type="GO" id="GO:0005975">
    <property type="term" value="P:carbohydrate metabolic process"/>
    <property type="evidence" value="ECO:0007669"/>
    <property type="project" value="InterPro"/>
</dbReference>
<feature type="region of interest" description="Disordered" evidence="7">
    <location>
        <begin position="250"/>
        <end position="317"/>
    </location>
</feature>
<dbReference type="PROSITE" id="PS51677">
    <property type="entry name" value="NODB"/>
    <property type="match status" value="1"/>
</dbReference>
<keyword evidence="6" id="KW-0170">Cobalt</keyword>
<protein>
    <recommendedName>
        <fullName evidence="9">NodB homology domain-containing protein</fullName>
    </recommendedName>
</protein>
<feature type="signal peptide" evidence="8">
    <location>
        <begin position="1"/>
        <end position="19"/>
    </location>
</feature>
<dbReference type="CDD" id="cd10951">
    <property type="entry name" value="CE4_ClCDA_like"/>
    <property type="match status" value="1"/>
</dbReference>
<dbReference type="EMBL" id="LKCN02000011">
    <property type="protein sequence ID" value="RCI10893.1"/>
    <property type="molecule type" value="Genomic_DNA"/>
</dbReference>
<dbReference type="AlphaFoldDB" id="A0A367L8Y6"/>
<feature type="compositionally biased region" description="Basic and acidic residues" evidence="7">
    <location>
        <begin position="281"/>
        <end position="298"/>
    </location>
</feature>
<feature type="chain" id="PRO_5016851412" description="NodB homology domain-containing protein" evidence="8">
    <location>
        <begin position="20"/>
        <end position="317"/>
    </location>
</feature>
<keyword evidence="5" id="KW-0119">Carbohydrate metabolism</keyword>
<organism evidence="10 11">
    <name type="scientific">Ophiocordyceps polyrhachis-furcata BCC 54312</name>
    <dbReference type="NCBI Taxonomy" id="1330021"/>
    <lineage>
        <taxon>Eukaryota</taxon>
        <taxon>Fungi</taxon>
        <taxon>Dikarya</taxon>
        <taxon>Ascomycota</taxon>
        <taxon>Pezizomycotina</taxon>
        <taxon>Sordariomycetes</taxon>
        <taxon>Hypocreomycetidae</taxon>
        <taxon>Hypocreales</taxon>
        <taxon>Ophiocordycipitaceae</taxon>
        <taxon>Ophiocordyceps</taxon>
    </lineage>
</organism>
<evidence type="ECO:0000259" key="9">
    <source>
        <dbReference type="PROSITE" id="PS51677"/>
    </source>
</evidence>
<keyword evidence="3 8" id="KW-0732">Signal</keyword>
<evidence type="ECO:0000256" key="4">
    <source>
        <dbReference type="ARBA" id="ARBA00022801"/>
    </source>
</evidence>
<evidence type="ECO:0000256" key="8">
    <source>
        <dbReference type="SAM" id="SignalP"/>
    </source>
</evidence>
<proteinExistence type="predicted"/>
<evidence type="ECO:0000256" key="2">
    <source>
        <dbReference type="ARBA" id="ARBA00022723"/>
    </source>
</evidence>
<dbReference type="Proteomes" id="UP000253664">
    <property type="component" value="Unassembled WGS sequence"/>
</dbReference>
<keyword evidence="2" id="KW-0479">Metal-binding</keyword>
<dbReference type="Gene3D" id="3.20.20.370">
    <property type="entry name" value="Glycoside hydrolase/deacetylase"/>
    <property type="match status" value="1"/>
</dbReference>
<feature type="domain" description="NodB homology" evidence="9">
    <location>
        <begin position="34"/>
        <end position="242"/>
    </location>
</feature>
<comment type="caution">
    <text evidence="10">The sequence shown here is derived from an EMBL/GenBank/DDBJ whole genome shotgun (WGS) entry which is preliminary data.</text>
</comment>
<dbReference type="InterPro" id="IPR011330">
    <property type="entry name" value="Glyco_hydro/deAcase_b/a-brl"/>
</dbReference>
<evidence type="ECO:0000313" key="11">
    <source>
        <dbReference type="Proteomes" id="UP000253664"/>
    </source>
</evidence>
<evidence type="ECO:0000256" key="6">
    <source>
        <dbReference type="ARBA" id="ARBA00023285"/>
    </source>
</evidence>
<evidence type="ECO:0000256" key="5">
    <source>
        <dbReference type="ARBA" id="ARBA00023277"/>
    </source>
</evidence>
<comment type="cofactor">
    <cofactor evidence="1">
        <name>Co(2+)</name>
        <dbReference type="ChEBI" id="CHEBI:48828"/>
    </cofactor>
</comment>
<gene>
    <name evidence="10" type="ORF">L249_5227</name>
</gene>
<feature type="compositionally biased region" description="Gly residues" evidence="7">
    <location>
        <begin position="255"/>
        <end position="265"/>
    </location>
</feature>
<keyword evidence="11" id="KW-1185">Reference proteome</keyword>
<dbReference type="STRING" id="1330021.A0A367L8Y6"/>
<dbReference type="SUPFAM" id="SSF88713">
    <property type="entry name" value="Glycoside hydrolase/deacetylase"/>
    <property type="match status" value="1"/>
</dbReference>
<dbReference type="GO" id="GO:0046872">
    <property type="term" value="F:metal ion binding"/>
    <property type="evidence" value="ECO:0007669"/>
    <property type="project" value="UniProtKB-KW"/>
</dbReference>
<name>A0A367L8Y6_9HYPO</name>
<dbReference type="InterPro" id="IPR002509">
    <property type="entry name" value="NODB_dom"/>
</dbReference>
<sequence length="317" mass="33956">MLSSSLSLLVILLASATTAQDPAAQIITSCSQPDTFALTFDDGPHIYTAKLLATLRAAGAKATFFVNGQNLGQIENYGDVLNQMLCDGHQVASHTYAFFFPTHLITSWADLTLSFSHKDLTTLSEAQMIKEMTDLDDKLLQGSSIGLRPTYMRPPFFNTNDLVLKVMGKLGYKVIHASVDTKDFEHTTEGTNGKAVSNLEQGVRSGGTIALMHDIHSSTVDLLVPKALEILKRANKKAVTVGECLGDAKQNWYSGGSGSPSGKGCGQSKRRSDDDAGEADDTGKNRTEDDRKSSDDKPVGGYAVRQSASGENSTAEA</sequence>
<evidence type="ECO:0000256" key="1">
    <source>
        <dbReference type="ARBA" id="ARBA00001941"/>
    </source>
</evidence>
<evidence type="ECO:0000256" key="3">
    <source>
        <dbReference type="ARBA" id="ARBA00022729"/>
    </source>
</evidence>
<dbReference type="PANTHER" id="PTHR46471:SF2">
    <property type="entry name" value="CHITIN DEACETYLASE-RELATED"/>
    <property type="match status" value="1"/>
</dbReference>
<dbReference type="OrthoDB" id="407355at2759"/>
<keyword evidence="4" id="KW-0378">Hydrolase</keyword>
<reference evidence="10 11" key="1">
    <citation type="journal article" date="2015" name="BMC Genomics">
        <title>Insights from the genome of Ophiocordyceps polyrhachis-furcata to pathogenicity and host specificity in insect fungi.</title>
        <authorList>
            <person name="Wichadakul D."/>
            <person name="Kobmoo N."/>
            <person name="Ingsriswang S."/>
            <person name="Tangphatsornruang S."/>
            <person name="Chantasingh D."/>
            <person name="Luangsa-ard J.J."/>
            <person name="Eurwilaichitr L."/>
        </authorList>
    </citation>
    <scope>NUCLEOTIDE SEQUENCE [LARGE SCALE GENOMIC DNA]</scope>
    <source>
        <strain evidence="10 11">BCC 54312</strain>
    </source>
</reference>
<evidence type="ECO:0000256" key="7">
    <source>
        <dbReference type="SAM" id="MobiDB-lite"/>
    </source>
</evidence>
<evidence type="ECO:0000313" key="10">
    <source>
        <dbReference type="EMBL" id="RCI10893.1"/>
    </source>
</evidence>